<evidence type="ECO:0000256" key="7">
    <source>
        <dbReference type="ARBA" id="ARBA00023186"/>
    </source>
</evidence>
<evidence type="ECO:0000256" key="4">
    <source>
        <dbReference type="ARBA" id="ARBA00022692"/>
    </source>
</evidence>
<evidence type="ECO:0000259" key="15">
    <source>
        <dbReference type="PROSITE" id="PS50198"/>
    </source>
</evidence>
<evidence type="ECO:0000256" key="11">
    <source>
        <dbReference type="ARBA" id="ARBA00042775"/>
    </source>
</evidence>
<evidence type="ECO:0000256" key="14">
    <source>
        <dbReference type="SAM" id="Phobius"/>
    </source>
</evidence>
<keyword evidence="17" id="KW-1185">Reference proteome</keyword>
<dbReference type="SUPFAM" id="SSF109998">
    <property type="entry name" value="Triger factor/SurA peptide-binding domain-like"/>
    <property type="match status" value="1"/>
</dbReference>
<dbReference type="RefSeq" id="WP_123236279.1">
    <property type="nucleotide sequence ID" value="NZ_RJVP01000001.1"/>
</dbReference>
<feature type="transmembrane region" description="Helical" evidence="14">
    <location>
        <begin position="12"/>
        <end position="30"/>
    </location>
</feature>
<keyword evidence="2" id="KW-1003">Cell membrane</keyword>
<dbReference type="GO" id="GO:0005886">
    <property type="term" value="C:plasma membrane"/>
    <property type="evidence" value="ECO:0007669"/>
    <property type="project" value="UniProtKB-SubCell"/>
</dbReference>
<dbReference type="PROSITE" id="PS50198">
    <property type="entry name" value="PPIC_PPIASE_2"/>
    <property type="match status" value="1"/>
</dbReference>
<evidence type="ECO:0000256" key="13">
    <source>
        <dbReference type="SAM" id="Coils"/>
    </source>
</evidence>
<dbReference type="Pfam" id="PF13624">
    <property type="entry name" value="SurA_N_3"/>
    <property type="match status" value="1"/>
</dbReference>
<evidence type="ECO:0000256" key="2">
    <source>
        <dbReference type="ARBA" id="ARBA00022475"/>
    </source>
</evidence>
<dbReference type="PANTHER" id="PTHR47529">
    <property type="entry name" value="PEPTIDYL-PROLYL CIS-TRANS ISOMERASE D"/>
    <property type="match status" value="1"/>
</dbReference>
<feature type="coiled-coil region" evidence="13">
    <location>
        <begin position="53"/>
        <end position="80"/>
    </location>
</feature>
<name>A0A3N0V7C6_9PROT</name>
<dbReference type="GO" id="GO:0003755">
    <property type="term" value="F:peptidyl-prolyl cis-trans isomerase activity"/>
    <property type="evidence" value="ECO:0007669"/>
    <property type="project" value="UniProtKB-KW"/>
</dbReference>
<keyword evidence="7" id="KW-0143">Chaperone</keyword>
<evidence type="ECO:0000256" key="3">
    <source>
        <dbReference type="ARBA" id="ARBA00022519"/>
    </source>
</evidence>
<dbReference type="InterPro" id="IPR052029">
    <property type="entry name" value="PpiD_chaperone"/>
</dbReference>
<dbReference type="InterPro" id="IPR027304">
    <property type="entry name" value="Trigger_fact/SurA_dom_sf"/>
</dbReference>
<dbReference type="PROSITE" id="PS01096">
    <property type="entry name" value="PPIC_PPIASE_1"/>
    <property type="match status" value="1"/>
</dbReference>
<dbReference type="InterPro" id="IPR023058">
    <property type="entry name" value="PPIase_PpiC_CS"/>
</dbReference>
<evidence type="ECO:0000313" key="16">
    <source>
        <dbReference type="EMBL" id="ROH88288.1"/>
    </source>
</evidence>
<dbReference type="InterPro" id="IPR046357">
    <property type="entry name" value="PPIase_dom_sf"/>
</dbReference>
<dbReference type="AlphaFoldDB" id="A0A3N0V7C6"/>
<evidence type="ECO:0000256" key="10">
    <source>
        <dbReference type="ARBA" id="ARBA00040743"/>
    </source>
</evidence>
<keyword evidence="6 14" id="KW-0472">Membrane</keyword>
<keyword evidence="3" id="KW-0997">Cell inner membrane</keyword>
<organism evidence="16 17">
    <name type="scientific">Pseudomethylobacillus aquaticus</name>
    <dbReference type="NCBI Taxonomy" id="2676064"/>
    <lineage>
        <taxon>Bacteria</taxon>
        <taxon>Pseudomonadati</taxon>
        <taxon>Pseudomonadota</taxon>
        <taxon>Betaproteobacteria</taxon>
        <taxon>Nitrosomonadales</taxon>
        <taxon>Methylophilaceae</taxon>
        <taxon>Pseudomethylobacillus</taxon>
    </lineage>
</organism>
<keyword evidence="8 12" id="KW-0413">Isomerase</keyword>
<protein>
    <recommendedName>
        <fullName evidence="10">Periplasmic chaperone PpiD</fullName>
    </recommendedName>
    <alternativeName>
        <fullName evidence="11">Periplasmic folding chaperone</fullName>
    </alternativeName>
</protein>
<comment type="subcellular location">
    <subcellularLocation>
        <location evidence="1">Cell inner membrane</location>
        <topology evidence="1">Single-pass type II membrane protein</topology>
        <orientation evidence="1">Periplasmic side</orientation>
    </subcellularLocation>
</comment>
<dbReference type="Gene3D" id="1.10.4030.10">
    <property type="entry name" value="Porin chaperone SurA, peptide-binding domain"/>
    <property type="match status" value="1"/>
</dbReference>
<evidence type="ECO:0000256" key="6">
    <source>
        <dbReference type="ARBA" id="ARBA00023136"/>
    </source>
</evidence>
<gene>
    <name evidence="16" type="ORF">ED236_02140</name>
</gene>
<feature type="domain" description="PpiC" evidence="15">
    <location>
        <begin position="265"/>
        <end position="368"/>
    </location>
</feature>
<comment type="similarity">
    <text evidence="9">Belongs to the PpiD chaperone family.</text>
</comment>
<evidence type="ECO:0000313" key="17">
    <source>
        <dbReference type="Proteomes" id="UP000275137"/>
    </source>
</evidence>
<keyword evidence="4 14" id="KW-0812">Transmembrane</keyword>
<evidence type="ECO:0000256" key="8">
    <source>
        <dbReference type="ARBA" id="ARBA00023235"/>
    </source>
</evidence>
<dbReference type="Proteomes" id="UP000275137">
    <property type="component" value="Unassembled WGS sequence"/>
</dbReference>
<reference evidence="16 17" key="1">
    <citation type="submission" date="2018-10" db="EMBL/GenBank/DDBJ databases">
        <authorList>
            <person name="Chen W.-M."/>
        </authorList>
    </citation>
    <scope>NUCLEOTIDE SEQUENCE [LARGE SCALE GENOMIC DNA]</scope>
    <source>
        <strain evidence="16 17">H-5</strain>
    </source>
</reference>
<evidence type="ECO:0000256" key="5">
    <source>
        <dbReference type="ARBA" id="ARBA00022989"/>
    </source>
</evidence>
<keyword evidence="13" id="KW-0175">Coiled coil</keyword>
<sequence length="632" mass="69872">MLEAIREHTKGWLAKAILAAITIPFALFGIDSYLTGAGSGVAVAEVGKQTVTAQEYSNAMQNLRSQMQAEGQQVDQAMLDDPATKQAVLDRLINSKLLSAEISKAGFYMSDEALSQYISGMPEFQRDEKFSQEIYDSILRQNGLTPSRFEQGMRNDLLVGQARDGIAALAFIPTTLAQQTLKTVYQQRDVSVTEINAADFLPQVKVTAEDVQKYYDEHKDRFRVPEQVKLEFTMLSANTLIASMKVTDDEMRRFFDENAAKFQGDEQRRASHILIGFGVSASEADKKKAREQAEDVLAQVKANPAKFEELAVKFSQDPGSAEKGGDLGLFSRGTMVKAFDEAVFTMKPGAISDLVESEFGFHIIKLTEISGQSQSYDDVKLNIRAELLYQKALAKFAEQAENFSNMVYEQSSSLQPAAEAFGLQIQSSDWLTRNDGSKFFKSEKLMQQVFSDDVLKDKRNTEAIEIGPNTLVSARVLEYKPAAARSFEEVKAGIEEFLKLEQAKKLAKEKGEAILADLKNGKAHDELEWIPPVTITRKEAQGLSDLAMSHLFKLDASKLPAYGGAVDGNKGYLLMQVQSVTSELGDDATENKTAELELQAALSAEYVAAYVSSLRKKTDVKINTKLLDPVQP</sequence>
<evidence type="ECO:0000256" key="1">
    <source>
        <dbReference type="ARBA" id="ARBA00004382"/>
    </source>
</evidence>
<dbReference type="SUPFAM" id="SSF54534">
    <property type="entry name" value="FKBP-like"/>
    <property type="match status" value="1"/>
</dbReference>
<keyword evidence="12" id="KW-0697">Rotamase</keyword>
<evidence type="ECO:0000256" key="9">
    <source>
        <dbReference type="ARBA" id="ARBA00038408"/>
    </source>
</evidence>
<dbReference type="PANTHER" id="PTHR47529:SF1">
    <property type="entry name" value="PERIPLASMIC CHAPERONE PPID"/>
    <property type="match status" value="1"/>
</dbReference>
<evidence type="ECO:0000256" key="12">
    <source>
        <dbReference type="PROSITE-ProRule" id="PRU00278"/>
    </source>
</evidence>
<comment type="caution">
    <text evidence="16">The sequence shown here is derived from an EMBL/GenBank/DDBJ whole genome shotgun (WGS) entry which is preliminary data.</text>
</comment>
<accession>A0A3N0V7C6</accession>
<dbReference type="InterPro" id="IPR000297">
    <property type="entry name" value="PPIase_PpiC"/>
</dbReference>
<dbReference type="Pfam" id="PF13616">
    <property type="entry name" value="Rotamase_3"/>
    <property type="match status" value="1"/>
</dbReference>
<dbReference type="Gene3D" id="3.10.50.40">
    <property type="match status" value="1"/>
</dbReference>
<keyword evidence="5 14" id="KW-1133">Transmembrane helix</keyword>
<dbReference type="EMBL" id="RJVP01000001">
    <property type="protein sequence ID" value="ROH88288.1"/>
    <property type="molecule type" value="Genomic_DNA"/>
</dbReference>
<proteinExistence type="inferred from homology"/>